<gene>
    <name evidence="1" type="ORF">CEXT_765531</name>
</gene>
<dbReference type="Proteomes" id="UP001054945">
    <property type="component" value="Unassembled WGS sequence"/>
</dbReference>
<organism evidence="1 2">
    <name type="scientific">Caerostris extrusa</name>
    <name type="common">Bark spider</name>
    <name type="synonym">Caerostris bankana</name>
    <dbReference type="NCBI Taxonomy" id="172846"/>
    <lineage>
        <taxon>Eukaryota</taxon>
        <taxon>Metazoa</taxon>
        <taxon>Ecdysozoa</taxon>
        <taxon>Arthropoda</taxon>
        <taxon>Chelicerata</taxon>
        <taxon>Arachnida</taxon>
        <taxon>Araneae</taxon>
        <taxon>Araneomorphae</taxon>
        <taxon>Entelegynae</taxon>
        <taxon>Araneoidea</taxon>
        <taxon>Araneidae</taxon>
        <taxon>Caerostris</taxon>
    </lineage>
</organism>
<accession>A0AAV4RB42</accession>
<comment type="caution">
    <text evidence="1">The sequence shown here is derived from an EMBL/GenBank/DDBJ whole genome shotgun (WGS) entry which is preliminary data.</text>
</comment>
<dbReference type="AlphaFoldDB" id="A0AAV4RB42"/>
<sequence length="116" mass="13330">MRSRGNCCLLKNFYTSAPEIPNFTPPPLTLMTQYFPADKLVCGSAKISYLLPRSTDFPKHTCLLFSVWIPFYYCFCVTIRTQIGQTYMAFEEVSTGFRARRVILSKTTKSTYKLAK</sequence>
<name>A0AAV4RB42_CAEEX</name>
<proteinExistence type="predicted"/>
<dbReference type="EMBL" id="BPLR01007530">
    <property type="protein sequence ID" value="GIY17657.1"/>
    <property type="molecule type" value="Genomic_DNA"/>
</dbReference>
<reference evidence="1 2" key="1">
    <citation type="submission" date="2021-06" db="EMBL/GenBank/DDBJ databases">
        <title>Caerostris extrusa draft genome.</title>
        <authorList>
            <person name="Kono N."/>
            <person name="Arakawa K."/>
        </authorList>
    </citation>
    <scope>NUCLEOTIDE SEQUENCE [LARGE SCALE GENOMIC DNA]</scope>
</reference>
<evidence type="ECO:0000313" key="2">
    <source>
        <dbReference type="Proteomes" id="UP001054945"/>
    </source>
</evidence>
<evidence type="ECO:0000313" key="1">
    <source>
        <dbReference type="EMBL" id="GIY17657.1"/>
    </source>
</evidence>
<protein>
    <submittedName>
        <fullName evidence="1">Uncharacterized protein</fullName>
    </submittedName>
</protein>
<keyword evidence="2" id="KW-1185">Reference proteome</keyword>
<feature type="non-terminal residue" evidence="1">
    <location>
        <position position="116"/>
    </location>
</feature>